<accession>A0A2G9UKX1</accession>
<dbReference type="InterPro" id="IPR012173">
    <property type="entry name" value="Mpp10"/>
</dbReference>
<feature type="region of interest" description="Disordered" evidence="7">
    <location>
        <begin position="462"/>
        <end position="491"/>
    </location>
</feature>
<dbReference type="GO" id="GO:0005732">
    <property type="term" value="C:sno(s)RNA-containing ribonucleoprotein complex"/>
    <property type="evidence" value="ECO:0007669"/>
    <property type="project" value="InterPro"/>
</dbReference>
<evidence type="ECO:0000256" key="2">
    <source>
        <dbReference type="ARBA" id="ARBA00022517"/>
    </source>
</evidence>
<keyword evidence="2" id="KW-0690">Ribosome biogenesis</keyword>
<feature type="compositionally biased region" description="Acidic residues" evidence="7">
    <location>
        <begin position="263"/>
        <end position="282"/>
    </location>
</feature>
<evidence type="ECO:0000256" key="4">
    <source>
        <dbReference type="ARBA" id="ARBA00023242"/>
    </source>
</evidence>
<dbReference type="GO" id="GO:0034457">
    <property type="term" value="C:Mpp10 complex"/>
    <property type="evidence" value="ECO:0007669"/>
    <property type="project" value="InterPro"/>
</dbReference>
<dbReference type="GO" id="GO:0006364">
    <property type="term" value="P:rRNA processing"/>
    <property type="evidence" value="ECO:0007669"/>
    <property type="project" value="UniProtKB-KW"/>
</dbReference>
<evidence type="ECO:0000313" key="8">
    <source>
        <dbReference type="EMBL" id="PIO70904.1"/>
    </source>
</evidence>
<keyword evidence="3" id="KW-0698">rRNA processing</keyword>
<evidence type="ECO:0000256" key="1">
    <source>
        <dbReference type="ARBA" id="ARBA00004604"/>
    </source>
</evidence>
<dbReference type="AlphaFoldDB" id="A0A2G9UKX1"/>
<feature type="compositionally biased region" description="Basic and acidic residues" evidence="7">
    <location>
        <begin position="222"/>
        <end position="238"/>
    </location>
</feature>
<feature type="non-terminal residue" evidence="8">
    <location>
        <position position="1"/>
    </location>
</feature>
<dbReference type="OrthoDB" id="445326at2759"/>
<evidence type="ECO:0000256" key="5">
    <source>
        <dbReference type="ARBA" id="ARBA00023274"/>
    </source>
</evidence>
<evidence type="ECO:0000313" key="9">
    <source>
        <dbReference type="Proteomes" id="UP000230423"/>
    </source>
</evidence>
<feature type="compositionally biased region" description="Acidic residues" evidence="7">
    <location>
        <begin position="132"/>
        <end position="158"/>
    </location>
</feature>
<evidence type="ECO:0000256" key="3">
    <source>
        <dbReference type="ARBA" id="ARBA00022552"/>
    </source>
</evidence>
<evidence type="ECO:0000256" key="6">
    <source>
        <dbReference type="ARBA" id="ARBA00029455"/>
    </source>
</evidence>
<sequence>LRFQKKSSTPSESIRKTERYVELESFKKLFKRPNFYRRSLDRAIPCLFAYSSKVESRKDDLPSEFLNDDLETVWQFISHSGKQIIKEFRRREHLLELDVQLKEDMASSEDEYLVDEDEEMNEDEVDLEENEADLLNLNDEDLKDLEHEMDEMREEEEEEKAKESSKARKKYPKSAVDDKFFSLAEMAAFLDEQDRMEGTGPSVLDTVDDSETAPADYGYEDFFGRKDTIEERESANQKERKKKRNADEKGLRNKKKSVRFAMDVEEQQEEGGNEELAEEEPTEISQGPVLLGGEEESEQPQSNLKKSLKRLKQTIAKLEQENLAPRSWQLSGEVTAQQREENELLETHVQFDHGAKKAPEITEVFTEKLEDLIKQRIKDKAFDDVVRKKRVEERTEPYKNQAIEEQEIVKTSLAEVYEKEYQKAAGEAAASNTVNEEHVAIEKRMRELFRLIDALSNFDYTPPEEIKEKTTRKKKKVKSEQVSEGGSKYML</sequence>
<dbReference type="GO" id="GO:0032040">
    <property type="term" value="C:small-subunit processome"/>
    <property type="evidence" value="ECO:0007669"/>
    <property type="project" value="TreeGrafter"/>
</dbReference>
<dbReference type="PANTHER" id="PTHR17039">
    <property type="entry name" value="U3 SMALL NUCLEOLAR RIBONUCLEOPROTEIN PROTEIN MPP10"/>
    <property type="match status" value="1"/>
</dbReference>
<gene>
    <name evidence="8" type="ORF">TELCIR_07216</name>
</gene>
<dbReference type="Proteomes" id="UP000230423">
    <property type="component" value="Unassembled WGS sequence"/>
</dbReference>
<keyword evidence="9" id="KW-1185">Reference proteome</keyword>
<proteinExistence type="inferred from homology"/>
<dbReference type="PANTHER" id="PTHR17039:SF0">
    <property type="entry name" value="U3 SMALL NUCLEOLAR RIBONUCLEOPROTEIN PROTEIN MPP10"/>
    <property type="match status" value="1"/>
</dbReference>
<dbReference type="EMBL" id="KZ346119">
    <property type="protein sequence ID" value="PIO70904.1"/>
    <property type="molecule type" value="Genomic_DNA"/>
</dbReference>
<keyword evidence="5" id="KW-0687">Ribonucleoprotein</keyword>
<organism evidence="8 9">
    <name type="scientific">Teladorsagia circumcincta</name>
    <name type="common">Brown stomach worm</name>
    <name type="synonym">Ostertagia circumcincta</name>
    <dbReference type="NCBI Taxonomy" id="45464"/>
    <lineage>
        <taxon>Eukaryota</taxon>
        <taxon>Metazoa</taxon>
        <taxon>Ecdysozoa</taxon>
        <taxon>Nematoda</taxon>
        <taxon>Chromadorea</taxon>
        <taxon>Rhabditida</taxon>
        <taxon>Rhabditina</taxon>
        <taxon>Rhabditomorpha</taxon>
        <taxon>Strongyloidea</taxon>
        <taxon>Trichostrongylidae</taxon>
        <taxon>Teladorsagia</taxon>
    </lineage>
</organism>
<dbReference type="Pfam" id="PF04006">
    <property type="entry name" value="Mpp10"/>
    <property type="match status" value="1"/>
</dbReference>
<comment type="similarity">
    <text evidence="6">Belongs to the MPP10 family.</text>
</comment>
<protein>
    <submittedName>
        <fullName evidence="8">Mpp10 protein</fullName>
    </submittedName>
</protein>
<feature type="region of interest" description="Disordered" evidence="7">
    <location>
        <begin position="132"/>
        <end position="174"/>
    </location>
</feature>
<keyword evidence="4" id="KW-0539">Nucleus</keyword>
<dbReference type="PIRSF" id="PIRSF017300">
    <property type="entry name" value="snoRNP_Mpp10"/>
    <property type="match status" value="1"/>
</dbReference>
<reference evidence="8 9" key="1">
    <citation type="submission" date="2015-09" db="EMBL/GenBank/DDBJ databases">
        <title>Draft genome of the parasitic nematode Teladorsagia circumcincta isolate WARC Sus (inbred).</title>
        <authorList>
            <person name="Mitreva M."/>
        </authorList>
    </citation>
    <scope>NUCLEOTIDE SEQUENCE [LARGE SCALE GENOMIC DNA]</scope>
    <source>
        <strain evidence="8 9">S</strain>
    </source>
</reference>
<name>A0A2G9UKX1_TELCI</name>
<comment type="subcellular location">
    <subcellularLocation>
        <location evidence="1">Nucleus</location>
        <location evidence="1">Nucleolus</location>
    </subcellularLocation>
</comment>
<feature type="region of interest" description="Disordered" evidence="7">
    <location>
        <begin position="192"/>
        <end position="305"/>
    </location>
</feature>
<evidence type="ECO:0000256" key="7">
    <source>
        <dbReference type="SAM" id="MobiDB-lite"/>
    </source>
</evidence>